<gene>
    <name evidence="2" type="ORF">EJD97_016171</name>
</gene>
<feature type="transmembrane region" description="Helical" evidence="1">
    <location>
        <begin position="51"/>
        <end position="69"/>
    </location>
</feature>
<dbReference type="AlphaFoldDB" id="A0A6N2B864"/>
<proteinExistence type="predicted"/>
<keyword evidence="1" id="KW-1133">Transmembrane helix</keyword>
<name>A0A6N2B864_SOLCI</name>
<dbReference type="EMBL" id="RXGB01004255">
    <property type="protein sequence ID" value="TMW90124.1"/>
    <property type="molecule type" value="Genomic_DNA"/>
</dbReference>
<comment type="caution">
    <text evidence="2">The sequence shown here is derived from an EMBL/GenBank/DDBJ whole genome shotgun (WGS) entry which is preliminary data.</text>
</comment>
<sequence length="113" mass="12508">MYSPTLMVNLKFLTAHYSMMWCEFLLVIANLVCLIFLGATCVPKIWDAFQFTRVTTIFIVFGYSAAIVLRDTHGIATKRAILVSSVMILLVVSSSSVGICSDIYNLFNNAAEA</sequence>
<feature type="transmembrane region" description="Helical" evidence="1">
    <location>
        <begin position="81"/>
        <end position="107"/>
    </location>
</feature>
<evidence type="ECO:0000313" key="2">
    <source>
        <dbReference type="EMBL" id="TMW90124.1"/>
    </source>
</evidence>
<keyword evidence="1" id="KW-0472">Membrane</keyword>
<protein>
    <submittedName>
        <fullName evidence="2">Uncharacterized protein</fullName>
    </submittedName>
</protein>
<organism evidence="2">
    <name type="scientific">Solanum chilense</name>
    <name type="common">Tomato</name>
    <name type="synonym">Lycopersicon chilense</name>
    <dbReference type="NCBI Taxonomy" id="4083"/>
    <lineage>
        <taxon>Eukaryota</taxon>
        <taxon>Viridiplantae</taxon>
        <taxon>Streptophyta</taxon>
        <taxon>Embryophyta</taxon>
        <taxon>Tracheophyta</taxon>
        <taxon>Spermatophyta</taxon>
        <taxon>Magnoliopsida</taxon>
        <taxon>eudicotyledons</taxon>
        <taxon>Gunneridae</taxon>
        <taxon>Pentapetalae</taxon>
        <taxon>asterids</taxon>
        <taxon>lamiids</taxon>
        <taxon>Solanales</taxon>
        <taxon>Solanaceae</taxon>
        <taxon>Solanoideae</taxon>
        <taxon>Solaneae</taxon>
        <taxon>Solanum</taxon>
        <taxon>Solanum subgen. Lycopersicon</taxon>
    </lineage>
</organism>
<keyword evidence="1" id="KW-0812">Transmembrane</keyword>
<evidence type="ECO:0000256" key="1">
    <source>
        <dbReference type="SAM" id="Phobius"/>
    </source>
</evidence>
<accession>A0A6N2B864</accession>
<reference evidence="2" key="1">
    <citation type="submission" date="2019-05" db="EMBL/GenBank/DDBJ databases">
        <title>The de novo reference genome and transcriptome assemblies of the wild tomato species Solanum chilense.</title>
        <authorList>
            <person name="Stam R."/>
            <person name="Nosenko T."/>
            <person name="Hoerger A.C."/>
            <person name="Stephan W."/>
            <person name="Seidel M.A."/>
            <person name="Kuhn J.M.M."/>
            <person name="Haberer G."/>
            <person name="Tellier A."/>
        </authorList>
    </citation>
    <scope>NUCLEOTIDE SEQUENCE</scope>
    <source>
        <tissue evidence="2">Mature leaves</tissue>
    </source>
</reference>
<feature type="transmembrane region" description="Helical" evidence="1">
    <location>
        <begin position="21"/>
        <end position="39"/>
    </location>
</feature>